<feature type="transmembrane region" description="Helical" evidence="2">
    <location>
        <begin position="190"/>
        <end position="210"/>
    </location>
</feature>
<dbReference type="AlphaFoldDB" id="A0A7R9CNZ5"/>
<evidence type="ECO:0000313" key="3">
    <source>
        <dbReference type="EMBL" id="CAD7399830.1"/>
    </source>
</evidence>
<dbReference type="EMBL" id="OC317940">
    <property type="protein sequence ID" value="CAD7399830.1"/>
    <property type="molecule type" value="Genomic_DNA"/>
</dbReference>
<evidence type="ECO:0000256" key="2">
    <source>
        <dbReference type="SAM" id="Phobius"/>
    </source>
</evidence>
<dbReference type="InterPro" id="IPR007246">
    <property type="entry name" value="Gaa1"/>
</dbReference>
<dbReference type="PANTHER" id="PTHR13304:SF0">
    <property type="entry name" value="GLYCOSYLPHOSPHATIDYLINOSITOL ANCHOR ATTACHMENT 1 PROTEIN"/>
    <property type="match status" value="1"/>
</dbReference>
<dbReference type="GO" id="GO:0016255">
    <property type="term" value="P:attachment of GPI anchor to protein"/>
    <property type="evidence" value="ECO:0007669"/>
    <property type="project" value="TreeGrafter"/>
</dbReference>
<organism evidence="3">
    <name type="scientific">Timema cristinae</name>
    <name type="common">Walking stick</name>
    <dbReference type="NCBI Taxonomy" id="61476"/>
    <lineage>
        <taxon>Eukaryota</taxon>
        <taxon>Metazoa</taxon>
        <taxon>Ecdysozoa</taxon>
        <taxon>Arthropoda</taxon>
        <taxon>Hexapoda</taxon>
        <taxon>Insecta</taxon>
        <taxon>Pterygota</taxon>
        <taxon>Neoptera</taxon>
        <taxon>Polyneoptera</taxon>
        <taxon>Phasmatodea</taxon>
        <taxon>Timematodea</taxon>
        <taxon>Timematoidea</taxon>
        <taxon>Timematidae</taxon>
        <taxon>Timema</taxon>
    </lineage>
</organism>
<evidence type="ECO:0000256" key="1">
    <source>
        <dbReference type="SAM" id="MobiDB-lite"/>
    </source>
</evidence>
<feature type="compositionally biased region" description="Basic and acidic residues" evidence="1">
    <location>
        <begin position="227"/>
        <end position="240"/>
    </location>
</feature>
<accession>A0A7R9CNZ5</accession>
<keyword evidence="2" id="KW-0812">Transmembrane</keyword>
<gene>
    <name evidence="3" type="ORF">TCEB3V08_LOCUS5212</name>
</gene>
<reference evidence="3" key="1">
    <citation type="submission" date="2020-11" db="EMBL/GenBank/DDBJ databases">
        <authorList>
            <person name="Tran Van P."/>
        </authorList>
    </citation>
    <scope>NUCLEOTIDE SEQUENCE</scope>
</reference>
<dbReference type="PANTHER" id="PTHR13304">
    <property type="entry name" value="GLYCOSYLPHOSPHATIDYLINOSITOL ANCHOR ATTACHMENT 1 PROTEIN"/>
    <property type="match status" value="1"/>
</dbReference>
<keyword evidence="2" id="KW-1133">Transmembrane helix</keyword>
<feature type="region of interest" description="Disordered" evidence="1">
    <location>
        <begin position="219"/>
        <end position="249"/>
    </location>
</feature>
<keyword evidence="2" id="KW-0472">Membrane</keyword>
<protein>
    <submittedName>
        <fullName evidence="3">Uncharacterized protein</fullName>
    </submittedName>
</protein>
<dbReference type="GO" id="GO:0042765">
    <property type="term" value="C:GPI-anchor transamidase complex"/>
    <property type="evidence" value="ECO:0007669"/>
    <property type="project" value="InterPro"/>
</dbReference>
<dbReference type="Pfam" id="PF04114">
    <property type="entry name" value="Gaa1"/>
    <property type="match status" value="1"/>
</dbReference>
<proteinExistence type="predicted"/>
<name>A0A7R9CNZ5_TIMCR</name>
<sequence>MKKAHLGKEERCGKNPMHKGDIFFLSSVFYSRSSDYFYYRRQKKGRRCHLCALDSSHIFPLSLETSHNLVHRFGIEAVTLEGFEKKEKGSPAVFYQLGRYSETDPLKSLKPFFYVHVSVLGEGEGRDGVRTLVATAQNTDTYLIGVVLCYVDSVMEGLFRSLNNLLERFHQSYFFYLQPTTDRYISIGMYMPPLGLLCAALLIKAFGLWLRMQKDPADSASAPTNQKSDEDIHEVDKAEQSEEGEGAYSVEQQVQYVSHVKTTN</sequence>